<reference evidence="2" key="1">
    <citation type="submission" date="2022-11" db="EMBL/GenBank/DDBJ databases">
        <title>Genome Resource of Sclerotinia nivalis Strain SnTB1, a Plant Pathogen Isolated from American Ginseng.</title>
        <authorList>
            <person name="Fan S."/>
        </authorList>
    </citation>
    <scope>NUCLEOTIDE SEQUENCE</scope>
    <source>
        <strain evidence="2">SnTB1</strain>
    </source>
</reference>
<dbReference type="EMBL" id="JAPEIS010000005">
    <property type="protein sequence ID" value="KAJ8065981.1"/>
    <property type="molecule type" value="Genomic_DNA"/>
</dbReference>
<organism evidence="2 3">
    <name type="scientific">Sclerotinia nivalis</name>
    <dbReference type="NCBI Taxonomy" id="352851"/>
    <lineage>
        <taxon>Eukaryota</taxon>
        <taxon>Fungi</taxon>
        <taxon>Dikarya</taxon>
        <taxon>Ascomycota</taxon>
        <taxon>Pezizomycotina</taxon>
        <taxon>Leotiomycetes</taxon>
        <taxon>Helotiales</taxon>
        <taxon>Sclerotiniaceae</taxon>
        <taxon>Sclerotinia</taxon>
    </lineage>
</organism>
<sequence length="108" mass="12104">MAHSNAWSTKNNPPSVKSSRSKSSTKDKVKTSKTKSNSPDHQTEDTSPLLPQDCDYSSERTSEYAADPIDPNPGYKYWSAEESMDAHRADMRVYLASYDATWSHASQQ</sequence>
<feature type="compositionally biased region" description="Low complexity" evidence="1">
    <location>
        <begin position="10"/>
        <end position="22"/>
    </location>
</feature>
<evidence type="ECO:0000313" key="2">
    <source>
        <dbReference type="EMBL" id="KAJ8065981.1"/>
    </source>
</evidence>
<feature type="region of interest" description="Disordered" evidence="1">
    <location>
        <begin position="1"/>
        <end position="74"/>
    </location>
</feature>
<dbReference type="OrthoDB" id="4096362at2759"/>
<dbReference type="AlphaFoldDB" id="A0A9X0ANF7"/>
<name>A0A9X0ANF7_9HELO</name>
<evidence type="ECO:0000256" key="1">
    <source>
        <dbReference type="SAM" id="MobiDB-lite"/>
    </source>
</evidence>
<proteinExistence type="predicted"/>
<comment type="caution">
    <text evidence="2">The sequence shown here is derived from an EMBL/GenBank/DDBJ whole genome shotgun (WGS) entry which is preliminary data.</text>
</comment>
<evidence type="ECO:0000313" key="3">
    <source>
        <dbReference type="Proteomes" id="UP001152300"/>
    </source>
</evidence>
<accession>A0A9X0ANF7</accession>
<gene>
    <name evidence="2" type="ORF">OCU04_005078</name>
</gene>
<keyword evidence="3" id="KW-1185">Reference proteome</keyword>
<dbReference type="Proteomes" id="UP001152300">
    <property type="component" value="Unassembled WGS sequence"/>
</dbReference>
<protein>
    <submittedName>
        <fullName evidence="2">Uncharacterized protein</fullName>
    </submittedName>
</protein>